<dbReference type="InParanoid" id="G7DY07"/>
<reference evidence="2 3" key="1">
    <citation type="journal article" date="2011" name="J. Gen. Appl. Microbiol.">
        <title>Draft genome sequencing of the enigmatic basidiomycete Mixia osmundae.</title>
        <authorList>
            <person name="Nishida H."/>
            <person name="Nagatsuka Y."/>
            <person name="Sugiyama J."/>
        </authorList>
    </citation>
    <scope>NUCLEOTIDE SEQUENCE [LARGE SCALE GENOMIC DNA]</scope>
    <source>
        <strain evidence="3">CBS 9802 / IAM 14324 / JCM 22182 / KY 12970</strain>
    </source>
</reference>
<keyword evidence="3" id="KW-1185">Reference proteome</keyword>
<dbReference type="STRING" id="764103.G7DY07"/>
<dbReference type="GO" id="GO:0005759">
    <property type="term" value="C:mitochondrial matrix"/>
    <property type="evidence" value="ECO:0007669"/>
    <property type="project" value="TreeGrafter"/>
</dbReference>
<dbReference type="PANTHER" id="PTHR21052:SF0">
    <property type="entry name" value="ALPHA-KETOGLUTARATE-DEPENDENT DIOXYGENASE ALKB HOMOLOG 7, MITOCHONDRIAL"/>
    <property type="match status" value="1"/>
</dbReference>
<dbReference type="Proteomes" id="UP000009131">
    <property type="component" value="Unassembled WGS sequence"/>
</dbReference>
<dbReference type="HOGENOM" id="CLU_080229_1_0_1"/>
<evidence type="ECO:0000313" key="2">
    <source>
        <dbReference type="EMBL" id="GAA95467.1"/>
    </source>
</evidence>
<sequence length="168" mass="18631">MHPNISSLFLPKECYGFHSGHFDGVISGYRETTVSRFDDPFDANERTTLLAVLKKIYVALGASDESVGFEPPTHLLMHLLHLSSSGRIDPHVDNIEASGGLLAGLSLGSERVMHLERSKDDAFSVLLPPGSLYIQRGTVRFDYKHSIPAEDTWQSRLAGGQQRYNIHP</sequence>
<dbReference type="EMBL" id="BABT02000062">
    <property type="protein sequence ID" value="GAA95467.1"/>
    <property type="molecule type" value="Genomic_DNA"/>
</dbReference>
<dbReference type="Gene3D" id="2.60.120.590">
    <property type="entry name" value="Alpha-ketoglutarate-dependent dioxygenase AlkB-like"/>
    <property type="match status" value="1"/>
</dbReference>
<dbReference type="GO" id="GO:0016706">
    <property type="term" value="F:2-oxoglutarate-dependent dioxygenase activity"/>
    <property type="evidence" value="ECO:0007669"/>
    <property type="project" value="TreeGrafter"/>
</dbReference>
<accession>G7DY07</accession>
<evidence type="ECO:0000313" key="3">
    <source>
        <dbReference type="Proteomes" id="UP000009131"/>
    </source>
</evidence>
<dbReference type="InterPro" id="IPR037151">
    <property type="entry name" value="AlkB-like_sf"/>
</dbReference>
<protein>
    <recommendedName>
        <fullName evidence="1">Alpha-ketoglutarate-dependent dioxygenase AlkB-like domain-containing protein</fullName>
    </recommendedName>
</protein>
<dbReference type="AlphaFoldDB" id="G7DY07"/>
<evidence type="ECO:0000259" key="1">
    <source>
        <dbReference type="Pfam" id="PF13532"/>
    </source>
</evidence>
<proteinExistence type="predicted"/>
<dbReference type="SUPFAM" id="SSF51197">
    <property type="entry name" value="Clavaminate synthase-like"/>
    <property type="match status" value="1"/>
</dbReference>
<dbReference type="RefSeq" id="XP_014569979.1">
    <property type="nucleotide sequence ID" value="XM_014714493.1"/>
</dbReference>
<organism evidence="2 3">
    <name type="scientific">Mixia osmundae (strain CBS 9802 / IAM 14324 / JCM 22182 / KY 12970)</name>
    <dbReference type="NCBI Taxonomy" id="764103"/>
    <lineage>
        <taxon>Eukaryota</taxon>
        <taxon>Fungi</taxon>
        <taxon>Dikarya</taxon>
        <taxon>Basidiomycota</taxon>
        <taxon>Pucciniomycotina</taxon>
        <taxon>Mixiomycetes</taxon>
        <taxon>Mixiales</taxon>
        <taxon>Mixiaceae</taxon>
        <taxon>Mixia</taxon>
    </lineage>
</organism>
<dbReference type="OrthoDB" id="28127at2759"/>
<comment type="caution">
    <text evidence="2">The sequence shown here is derived from an EMBL/GenBank/DDBJ whole genome shotgun (WGS) entry which is preliminary data.</text>
</comment>
<dbReference type="InterPro" id="IPR032870">
    <property type="entry name" value="ALKBH7-like"/>
</dbReference>
<reference evidence="2 3" key="2">
    <citation type="journal article" date="2012" name="Open Biol.">
        <title>Characteristics of nucleosomes and linker DNA regions on the genome of the basidiomycete Mixia osmundae revealed by mono- and dinucleosome mapping.</title>
        <authorList>
            <person name="Nishida H."/>
            <person name="Kondo S."/>
            <person name="Matsumoto T."/>
            <person name="Suzuki Y."/>
            <person name="Yoshikawa H."/>
            <person name="Taylor T.D."/>
            <person name="Sugiyama J."/>
        </authorList>
    </citation>
    <scope>NUCLEOTIDE SEQUENCE [LARGE SCALE GENOMIC DNA]</scope>
    <source>
        <strain evidence="3">CBS 9802 / IAM 14324 / JCM 22182 / KY 12970</strain>
    </source>
</reference>
<dbReference type="Pfam" id="PF13532">
    <property type="entry name" value="2OG-FeII_Oxy_2"/>
    <property type="match status" value="1"/>
</dbReference>
<feature type="domain" description="Alpha-ketoglutarate-dependent dioxygenase AlkB-like" evidence="1">
    <location>
        <begin position="39"/>
        <end position="166"/>
    </location>
</feature>
<dbReference type="InterPro" id="IPR027450">
    <property type="entry name" value="AlkB-like"/>
</dbReference>
<gene>
    <name evidence="2" type="primary">Mo02121</name>
    <name evidence="2" type="ORF">E5Q_02121</name>
</gene>
<name>G7DY07_MIXOS</name>
<dbReference type="GO" id="GO:0006631">
    <property type="term" value="P:fatty acid metabolic process"/>
    <property type="evidence" value="ECO:0007669"/>
    <property type="project" value="TreeGrafter"/>
</dbReference>
<dbReference type="eggNOG" id="KOG4176">
    <property type="taxonomic scope" value="Eukaryota"/>
</dbReference>
<dbReference type="PANTHER" id="PTHR21052">
    <property type="entry name" value="SPERMATOGENESIS ASSOCIATED 11-RELATED"/>
    <property type="match status" value="1"/>
</dbReference>
<dbReference type="GO" id="GO:0006974">
    <property type="term" value="P:DNA damage response"/>
    <property type="evidence" value="ECO:0007669"/>
    <property type="project" value="InterPro"/>
</dbReference>